<dbReference type="GO" id="GO:0016798">
    <property type="term" value="F:hydrolase activity, acting on glycosyl bonds"/>
    <property type="evidence" value="ECO:0007669"/>
    <property type="project" value="UniProtKB-KW"/>
</dbReference>
<dbReference type="Proteomes" id="UP001597094">
    <property type="component" value="Unassembled WGS sequence"/>
</dbReference>
<gene>
    <name evidence="5" type="ORF">ACFQ2O_21410</name>
</gene>
<dbReference type="CDD" id="cd11340">
    <property type="entry name" value="AmyAc_bac_CMD_like_3"/>
    <property type="match status" value="1"/>
</dbReference>
<feature type="domain" description="Glycosyl hydrolase family 13 catalytic" evidence="4">
    <location>
        <begin position="131"/>
        <end position="529"/>
    </location>
</feature>
<dbReference type="SUPFAM" id="SSF81296">
    <property type="entry name" value="E set domains"/>
    <property type="match status" value="1"/>
</dbReference>
<dbReference type="EC" id="3.2.1.-" evidence="5"/>
<dbReference type="Gene3D" id="3.20.20.80">
    <property type="entry name" value="Glycosidases"/>
    <property type="match status" value="1"/>
</dbReference>
<dbReference type="PANTHER" id="PTHR10357">
    <property type="entry name" value="ALPHA-AMYLASE FAMILY MEMBER"/>
    <property type="match status" value="1"/>
</dbReference>
<dbReference type="SUPFAM" id="SSF51445">
    <property type="entry name" value="(Trans)glycosidases"/>
    <property type="match status" value="1"/>
</dbReference>
<feature type="signal peptide" evidence="3">
    <location>
        <begin position="1"/>
        <end position="22"/>
    </location>
</feature>
<dbReference type="Gene3D" id="2.60.40.1180">
    <property type="entry name" value="Golgi alpha-mannosidase II"/>
    <property type="match status" value="1"/>
</dbReference>
<dbReference type="PANTHER" id="PTHR10357:SF210">
    <property type="entry name" value="MALTODEXTRIN GLUCOSIDASE"/>
    <property type="match status" value="1"/>
</dbReference>
<evidence type="ECO:0000313" key="6">
    <source>
        <dbReference type="Proteomes" id="UP001597094"/>
    </source>
</evidence>
<dbReference type="Gene3D" id="2.60.40.10">
    <property type="entry name" value="Immunoglobulins"/>
    <property type="match status" value="1"/>
</dbReference>
<dbReference type="InterPro" id="IPR006047">
    <property type="entry name" value="GH13_cat_dom"/>
</dbReference>
<evidence type="ECO:0000259" key="4">
    <source>
        <dbReference type="SMART" id="SM00642"/>
    </source>
</evidence>
<comment type="caution">
    <text evidence="5">The sequence shown here is derived from an EMBL/GenBank/DDBJ whole genome shotgun (WGS) entry which is preliminary data.</text>
</comment>
<dbReference type="InterPro" id="IPR019492">
    <property type="entry name" value="Cyclo-malto-dextrinase_C"/>
</dbReference>
<name>A0ABW3SW76_9BACT</name>
<dbReference type="Pfam" id="PF09087">
    <property type="entry name" value="Cyc-maltodext_N"/>
    <property type="match status" value="1"/>
</dbReference>
<evidence type="ECO:0000313" key="5">
    <source>
        <dbReference type="EMBL" id="MFD1188781.1"/>
    </source>
</evidence>
<dbReference type="InterPro" id="IPR013783">
    <property type="entry name" value="Ig-like_fold"/>
</dbReference>
<organism evidence="5 6">
    <name type="scientific">Pontibacter rugosus</name>
    <dbReference type="NCBI Taxonomy" id="1745966"/>
    <lineage>
        <taxon>Bacteria</taxon>
        <taxon>Pseudomonadati</taxon>
        <taxon>Bacteroidota</taxon>
        <taxon>Cytophagia</taxon>
        <taxon>Cytophagales</taxon>
        <taxon>Hymenobacteraceae</taxon>
        <taxon>Pontibacter</taxon>
    </lineage>
</organism>
<accession>A0ABW3SW76</accession>
<evidence type="ECO:0000256" key="1">
    <source>
        <dbReference type="ARBA" id="ARBA00022801"/>
    </source>
</evidence>
<dbReference type="SMART" id="SM00642">
    <property type="entry name" value="Aamy"/>
    <property type="match status" value="1"/>
</dbReference>
<dbReference type="Pfam" id="PF00128">
    <property type="entry name" value="Alpha-amylase"/>
    <property type="match status" value="1"/>
</dbReference>
<keyword evidence="3" id="KW-0732">Signal</keyword>
<evidence type="ECO:0000256" key="2">
    <source>
        <dbReference type="ARBA" id="ARBA00023295"/>
    </source>
</evidence>
<dbReference type="InterPro" id="IPR017853">
    <property type="entry name" value="GH"/>
</dbReference>
<dbReference type="EMBL" id="JBHTLD010000383">
    <property type="protein sequence ID" value="MFD1188781.1"/>
    <property type="molecule type" value="Genomic_DNA"/>
</dbReference>
<dbReference type="SUPFAM" id="SSF51011">
    <property type="entry name" value="Glycosyl hydrolase domain"/>
    <property type="match status" value="1"/>
</dbReference>
<dbReference type="InterPro" id="IPR014756">
    <property type="entry name" value="Ig_E-set"/>
</dbReference>
<keyword evidence="2 5" id="KW-0326">Glycosidase</keyword>
<protein>
    <submittedName>
        <fullName evidence="5">Glycoside hydrolase family 13 protein</fullName>
        <ecNumber evidence="5">3.2.1.-</ecNumber>
    </submittedName>
</protein>
<proteinExistence type="predicted"/>
<keyword evidence="6" id="KW-1185">Reference proteome</keyword>
<reference evidence="6" key="1">
    <citation type="journal article" date="2019" name="Int. J. Syst. Evol. Microbiol.">
        <title>The Global Catalogue of Microorganisms (GCM) 10K type strain sequencing project: providing services to taxonomists for standard genome sequencing and annotation.</title>
        <authorList>
            <consortium name="The Broad Institute Genomics Platform"/>
            <consortium name="The Broad Institute Genome Sequencing Center for Infectious Disease"/>
            <person name="Wu L."/>
            <person name="Ma J."/>
        </authorList>
    </citation>
    <scope>NUCLEOTIDE SEQUENCE [LARGE SCALE GENOMIC DNA]</scope>
    <source>
        <strain evidence="6">JCM 31319</strain>
    </source>
</reference>
<evidence type="ECO:0000256" key="3">
    <source>
        <dbReference type="SAM" id="SignalP"/>
    </source>
</evidence>
<dbReference type="InterPro" id="IPR015171">
    <property type="entry name" value="Cyc-maltodext_N"/>
</dbReference>
<keyword evidence="1 5" id="KW-0378">Hydrolase</keyword>
<dbReference type="InterPro" id="IPR013780">
    <property type="entry name" value="Glyco_hydro_b"/>
</dbReference>
<sequence length="619" mass="71221">MHPKKLLLLSILFLFITKTSFAQQQQLRVEPSFWWAGMKETKLQLLLHGKNIATLEPHIQYPGIKITDVIKVKSPNYLFINLDLKSAKPGKFEVQLKQGAKVAQLYKYELKQREANSEAREGFNSSDVMYLITPDRFANGNPKNDSMKGMADKLNRSDKAGRHGGDITGIINHLDYIDEMGFTTLWVNPVLENDQPDYSYHGYSITDFYKVDPRFGSNQEYVALSKHAKKRGLKLVMDMVLNHCGSEHWWMQDLPTENWLNFQGDYKQTSHNREAIQDPHAAAYDYKMHTQGWFVETMPDLNQENELMANYLIQNTIWWIEYADLSGIRMDTYSYPSPAFMSEWTRRVMQEYPNFNIVGEEWSLNPAIVSYWQRGKQNANGYTSYLPSLMDFPLQAALIASLKAEEGGWQSGWQQLYQMLANDFIYADPGNLVIFPDNHDMDRIFTQLNKDEALTKLAIAYTLTTRGIPQLYYGTEILMHNDVADDHGIIRTDFPGGWAGDKTNAFTRSGLTKAQQDMQLYTQKLLNWRKQAAVIHKGKLTHYAPEKGVYVYFRQYEGESVMVILNKNEIPVELELAKFLPQLNAATQGIDVISGQKFNLKESIILLPVKAPLILELKR</sequence>
<dbReference type="Pfam" id="PF10438">
    <property type="entry name" value="Cyc-maltodext_C"/>
    <property type="match status" value="1"/>
</dbReference>
<feature type="chain" id="PRO_5046597283" evidence="3">
    <location>
        <begin position="23"/>
        <end position="619"/>
    </location>
</feature>
<dbReference type="RefSeq" id="WP_377532887.1">
    <property type="nucleotide sequence ID" value="NZ_JBHTLD010000383.1"/>
</dbReference>